<sequence>MKKVFTFIALAFIAFSSFASNDKDGVESSEVITLTARLNSTIALDMDNSDIVFEFNELNDFRNGLGGYEKAYQSTGTISATANWNLSFFAKKDFAHTSGATMPLDNVGLSAKFTGKNTIADYSNQQPLKLSKQSRLILGYNGSTTNAGDASDNAFTIYWEMGTKKNDMNGASIYDQNLKKGEYKTEVEFVASEVL</sequence>
<feature type="signal peptide" evidence="1">
    <location>
        <begin position="1"/>
        <end position="19"/>
    </location>
</feature>
<evidence type="ECO:0000256" key="1">
    <source>
        <dbReference type="SAM" id="SignalP"/>
    </source>
</evidence>
<dbReference type="EMBL" id="QAAD01000001">
    <property type="protein sequence ID" value="PTN10551.1"/>
    <property type="molecule type" value="Genomic_DNA"/>
</dbReference>
<organism evidence="2 3">
    <name type="scientific">Mangrovibacterium marinum</name>
    <dbReference type="NCBI Taxonomy" id="1639118"/>
    <lineage>
        <taxon>Bacteria</taxon>
        <taxon>Pseudomonadati</taxon>
        <taxon>Bacteroidota</taxon>
        <taxon>Bacteroidia</taxon>
        <taxon>Marinilabiliales</taxon>
        <taxon>Prolixibacteraceae</taxon>
        <taxon>Mangrovibacterium</taxon>
    </lineage>
</organism>
<keyword evidence="1" id="KW-0732">Signal</keyword>
<gene>
    <name evidence="2" type="ORF">C8N47_101201</name>
</gene>
<keyword evidence="3" id="KW-1185">Reference proteome</keyword>
<evidence type="ECO:0000313" key="2">
    <source>
        <dbReference type="EMBL" id="PTN10551.1"/>
    </source>
</evidence>
<accession>A0A2T5C6I9</accession>
<comment type="caution">
    <text evidence="2">The sequence shown here is derived from an EMBL/GenBank/DDBJ whole genome shotgun (WGS) entry which is preliminary data.</text>
</comment>
<evidence type="ECO:0000313" key="3">
    <source>
        <dbReference type="Proteomes" id="UP000243525"/>
    </source>
</evidence>
<dbReference type="AlphaFoldDB" id="A0A2T5C6I9"/>
<feature type="chain" id="PRO_5015525071" description="WxL domain-containing protein" evidence="1">
    <location>
        <begin position="20"/>
        <end position="195"/>
    </location>
</feature>
<dbReference type="OrthoDB" id="1124581at2"/>
<name>A0A2T5C6I9_9BACT</name>
<proteinExistence type="predicted"/>
<evidence type="ECO:0008006" key="4">
    <source>
        <dbReference type="Google" id="ProtNLM"/>
    </source>
</evidence>
<dbReference type="RefSeq" id="WP_146161399.1">
    <property type="nucleotide sequence ID" value="NZ_OY782574.1"/>
</dbReference>
<dbReference type="Proteomes" id="UP000243525">
    <property type="component" value="Unassembled WGS sequence"/>
</dbReference>
<protein>
    <recommendedName>
        <fullName evidence="4">WxL domain-containing protein</fullName>
    </recommendedName>
</protein>
<reference evidence="2 3" key="1">
    <citation type="submission" date="2018-04" db="EMBL/GenBank/DDBJ databases">
        <title>Genomic Encyclopedia of Archaeal and Bacterial Type Strains, Phase II (KMG-II): from individual species to whole genera.</title>
        <authorList>
            <person name="Goeker M."/>
        </authorList>
    </citation>
    <scope>NUCLEOTIDE SEQUENCE [LARGE SCALE GENOMIC DNA]</scope>
    <source>
        <strain evidence="2 3">DSM 28823</strain>
    </source>
</reference>